<keyword evidence="2" id="KW-1185">Reference proteome</keyword>
<name>A0ACB8BMB4_9AGAM</name>
<dbReference type="EMBL" id="MU266378">
    <property type="protein sequence ID" value="KAH7926712.1"/>
    <property type="molecule type" value="Genomic_DNA"/>
</dbReference>
<evidence type="ECO:0000313" key="2">
    <source>
        <dbReference type="Proteomes" id="UP000790709"/>
    </source>
</evidence>
<gene>
    <name evidence="1" type="ORF">BV22DRAFT_333734</name>
</gene>
<evidence type="ECO:0000313" key="1">
    <source>
        <dbReference type="EMBL" id="KAH7926712.1"/>
    </source>
</evidence>
<accession>A0ACB8BMB4</accession>
<comment type="caution">
    <text evidence="1">The sequence shown here is derived from an EMBL/GenBank/DDBJ whole genome shotgun (WGS) entry which is preliminary data.</text>
</comment>
<proteinExistence type="predicted"/>
<reference evidence="1" key="1">
    <citation type="journal article" date="2021" name="New Phytol.">
        <title>Evolutionary innovations through gain and loss of genes in the ectomycorrhizal Boletales.</title>
        <authorList>
            <person name="Wu G."/>
            <person name="Miyauchi S."/>
            <person name="Morin E."/>
            <person name="Kuo A."/>
            <person name="Drula E."/>
            <person name="Varga T."/>
            <person name="Kohler A."/>
            <person name="Feng B."/>
            <person name="Cao Y."/>
            <person name="Lipzen A."/>
            <person name="Daum C."/>
            <person name="Hundley H."/>
            <person name="Pangilinan J."/>
            <person name="Johnson J."/>
            <person name="Barry K."/>
            <person name="LaButti K."/>
            <person name="Ng V."/>
            <person name="Ahrendt S."/>
            <person name="Min B."/>
            <person name="Choi I.G."/>
            <person name="Park H."/>
            <person name="Plett J.M."/>
            <person name="Magnuson J."/>
            <person name="Spatafora J.W."/>
            <person name="Nagy L.G."/>
            <person name="Henrissat B."/>
            <person name="Grigoriev I.V."/>
            <person name="Yang Z.L."/>
            <person name="Xu J."/>
            <person name="Martin F.M."/>
        </authorList>
    </citation>
    <scope>NUCLEOTIDE SEQUENCE</scope>
    <source>
        <strain evidence="1">KUC20120723A-06</strain>
    </source>
</reference>
<protein>
    <submittedName>
        <fullName evidence="1">Uncharacterized protein</fullName>
    </submittedName>
</protein>
<organism evidence="1 2">
    <name type="scientific">Leucogyrophana mollusca</name>
    <dbReference type="NCBI Taxonomy" id="85980"/>
    <lineage>
        <taxon>Eukaryota</taxon>
        <taxon>Fungi</taxon>
        <taxon>Dikarya</taxon>
        <taxon>Basidiomycota</taxon>
        <taxon>Agaricomycotina</taxon>
        <taxon>Agaricomycetes</taxon>
        <taxon>Agaricomycetidae</taxon>
        <taxon>Boletales</taxon>
        <taxon>Boletales incertae sedis</taxon>
        <taxon>Leucogyrophana</taxon>
    </lineage>
</organism>
<sequence length="98" mass="11339">MFLRRNTGYVLFALVDTARPARPCARKDTSGHHRANKHVPRTAHHRHRTSGNLAGVSADIRPTSYYRACMRWSFPLRRLLASEHAARDSRLVPIMRRH</sequence>
<dbReference type="Proteomes" id="UP000790709">
    <property type="component" value="Unassembled WGS sequence"/>
</dbReference>